<evidence type="ECO:0000256" key="1">
    <source>
        <dbReference type="SAM" id="Phobius"/>
    </source>
</evidence>
<dbReference type="PANTHER" id="PTHR40031:SF1">
    <property type="entry name" value="MEMBRANE-BOUND METAL-DEPENDENT HYDROLASE"/>
    <property type="match status" value="1"/>
</dbReference>
<name>A0A212K255_9BACT</name>
<dbReference type="Pfam" id="PF04307">
    <property type="entry name" value="YdjM"/>
    <property type="match status" value="1"/>
</dbReference>
<dbReference type="AlphaFoldDB" id="A0A212K255"/>
<keyword evidence="1" id="KW-1133">Transmembrane helix</keyword>
<dbReference type="EMBL" id="FLUP01000001">
    <property type="protein sequence ID" value="SBW05698.1"/>
    <property type="molecule type" value="Genomic_DNA"/>
</dbReference>
<dbReference type="RefSeq" id="WP_227118082.1">
    <property type="nucleotide sequence ID" value="NZ_LT598928.1"/>
</dbReference>
<dbReference type="GO" id="GO:0016787">
    <property type="term" value="F:hydrolase activity"/>
    <property type="evidence" value="ECO:0007669"/>
    <property type="project" value="UniProtKB-KW"/>
</dbReference>
<feature type="transmembrane region" description="Helical" evidence="1">
    <location>
        <begin position="57"/>
        <end position="81"/>
    </location>
</feature>
<feature type="transmembrane region" description="Helical" evidence="1">
    <location>
        <begin position="153"/>
        <end position="175"/>
    </location>
</feature>
<dbReference type="PANTHER" id="PTHR40031">
    <property type="entry name" value="HYPOTHETICAL MEMBRANE SPANNING PROTEIN"/>
    <property type="match status" value="1"/>
</dbReference>
<protein>
    <submittedName>
        <fullName evidence="2">Membrane-bound metal-dependent hydrolase</fullName>
    </submittedName>
</protein>
<keyword evidence="2" id="KW-0378">Hydrolase</keyword>
<evidence type="ECO:0000313" key="2">
    <source>
        <dbReference type="EMBL" id="SBW05698.1"/>
    </source>
</evidence>
<feature type="transmembrane region" description="Helical" evidence="1">
    <location>
        <begin position="126"/>
        <end position="146"/>
    </location>
</feature>
<feature type="transmembrane region" description="Helical" evidence="1">
    <location>
        <begin position="93"/>
        <end position="120"/>
    </location>
</feature>
<reference evidence="2" key="1">
    <citation type="submission" date="2016-04" db="EMBL/GenBank/DDBJ databases">
        <authorList>
            <person name="Evans L.H."/>
            <person name="Alamgir A."/>
            <person name="Owens N."/>
            <person name="Weber N.D."/>
            <person name="Virtaneva K."/>
            <person name="Barbian K."/>
            <person name="Babar A."/>
            <person name="Rosenke K."/>
        </authorList>
    </citation>
    <scope>NUCLEOTIDE SEQUENCE</scope>
    <source>
        <strain evidence="2">92-2</strain>
    </source>
</reference>
<dbReference type="InterPro" id="IPR053170">
    <property type="entry name" value="Transcription_regulator"/>
</dbReference>
<proteinExistence type="predicted"/>
<keyword evidence="1" id="KW-0472">Membrane</keyword>
<organism evidence="2">
    <name type="scientific">uncultured Desulfovibrio sp</name>
    <dbReference type="NCBI Taxonomy" id="167968"/>
    <lineage>
        <taxon>Bacteria</taxon>
        <taxon>Pseudomonadati</taxon>
        <taxon>Thermodesulfobacteriota</taxon>
        <taxon>Desulfovibrionia</taxon>
        <taxon>Desulfovibrionales</taxon>
        <taxon>Desulfovibrionaceae</taxon>
        <taxon>Desulfovibrio</taxon>
        <taxon>environmental samples</taxon>
    </lineage>
</organism>
<dbReference type="InterPro" id="IPR007404">
    <property type="entry name" value="YdjM-like"/>
</dbReference>
<sequence>MDPITHAASGAVAMLAMPNRPASRWAVPLAALAAASPDVDVLMANTPLQFLLLHRGITHSLFFAPLLGLVLALVGCSLWRTQTPGHWRFAKTWLFMTAMVLLHIWLDCITTYGTMIFLPFSHMRMRLNAVFIIDLLVTLPLLWAIWRWRARRGLLLMAMAWLFVYPGISIGLNAWHTAQTRERLTAEGRAPQEIVVLPDAFSPFFWRALYSEATPNGGMVYTQGMNALGSPRGPEVAATALPESLARDLARQSVVADAFLNFTLLPVVAPLPADMLPADNPQATQAANAPAPSYVMIHDQRFGSSLAIVHKIMNMRPSADIPFKYMAELAPAPQPAESDTLAENSAQENATTAGPIISTIAAFPQRLLRERMRFSDSRRDSFWQAPRPPTSPTLLQWLVGLR</sequence>
<gene>
    <name evidence="2" type="ORF">KM92DES2_12088</name>
</gene>
<accession>A0A212K255</accession>
<keyword evidence="1" id="KW-0812">Transmembrane</keyword>